<feature type="domain" description="Cyanophycin synthase-like N-terminal" evidence="1">
    <location>
        <begin position="32"/>
        <end position="144"/>
    </location>
</feature>
<sequence>MKMIQLSVIPQSQMPLENNEKTLENKEKFIRMEIDLGLFEAYPTSRLLGFVSKLITLLPSLQDHGPAEGSTDNLVARMHRGIWLGEVIEHVAQELQSLAGMPCRFGMTRTGANPGVYFIVYSFANVHAGVYAGLIAFELVKALADDGTFDIRTAIQKLVGFRFHDEDNTFKRAVVNVAYTSEEWWQAN</sequence>
<dbReference type="Proteomes" id="UP000618319">
    <property type="component" value="Unassembled WGS sequence"/>
</dbReference>
<organism evidence="2 3">
    <name type="scientific">Sphingobacterium pedocola</name>
    <dbReference type="NCBI Taxonomy" id="2082722"/>
    <lineage>
        <taxon>Bacteria</taxon>
        <taxon>Pseudomonadati</taxon>
        <taxon>Bacteroidota</taxon>
        <taxon>Sphingobacteriia</taxon>
        <taxon>Sphingobacteriales</taxon>
        <taxon>Sphingobacteriaceae</taxon>
        <taxon>Sphingobacterium</taxon>
    </lineage>
</organism>
<accession>A0ABR9T7L9</accession>
<dbReference type="InterPro" id="IPR044019">
    <property type="entry name" value="Cyanophycin_syn_N"/>
</dbReference>
<comment type="caution">
    <text evidence="2">The sequence shown here is derived from an EMBL/GenBank/DDBJ whole genome shotgun (WGS) entry which is preliminary data.</text>
</comment>
<dbReference type="Pfam" id="PF18921">
    <property type="entry name" value="Cyanophycin_syn"/>
    <property type="match status" value="1"/>
</dbReference>
<gene>
    <name evidence="2" type="ORF">C4F40_11510</name>
</gene>
<reference evidence="2 3" key="1">
    <citation type="submission" date="2018-02" db="EMBL/GenBank/DDBJ databases">
        <title>Sphingobacterium KA21.</title>
        <authorList>
            <person name="Vasarhelyi B.M."/>
            <person name="Deshmukh S."/>
            <person name="Balint B."/>
            <person name="Kukolya J."/>
        </authorList>
    </citation>
    <scope>NUCLEOTIDE SEQUENCE [LARGE SCALE GENOMIC DNA]</scope>
    <source>
        <strain evidence="2 3">Ka21</strain>
    </source>
</reference>
<keyword evidence="3" id="KW-1185">Reference proteome</keyword>
<evidence type="ECO:0000313" key="3">
    <source>
        <dbReference type="Proteomes" id="UP000618319"/>
    </source>
</evidence>
<dbReference type="EMBL" id="PSKQ01000020">
    <property type="protein sequence ID" value="MBE8721350.1"/>
    <property type="molecule type" value="Genomic_DNA"/>
</dbReference>
<proteinExistence type="predicted"/>
<name>A0ABR9T7L9_9SPHI</name>
<protein>
    <recommendedName>
        <fullName evidence="1">Cyanophycin synthase-like N-terminal domain-containing protein</fullName>
    </recommendedName>
</protein>
<evidence type="ECO:0000259" key="1">
    <source>
        <dbReference type="Pfam" id="PF18921"/>
    </source>
</evidence>
<evidence type="ECO:0000313" key="2">
    <source>
        <dbReference type="EMBL" id="MBE8721350.1"/>
    </source>
</evidence>